<gene>
    <name evidence="3" type="ORF">PSEWESI4_02030</name>
</gene>
<dbReference type="Gene3D" id="1.10.260.40">
    <property type="entry name" value="lambda repressor-like DNA-binding domains"/>
    <property type="match status" value="1"/>
</dbReference>
<feature type="region of interest" description="Disordered" evidence="1">
    <location>
        <begin position="116"/>
        <end position="137"/>
    </location>
</feature>
<dbReference type="SMART" id="SM00530">
    <property type="entry name" value="HTH_XRE"/>
    <property type="match status" value="1"/>
</dbReference>
<evidence type="ECO:0000313" key="4">
    <source>
        <dbReference type="Proteomes" id="UP000583387"/>
    </source>
</evidence>
<evidence type="ECO:0000313" key="3">
    <source>
        <dbReference type="EMBL" id="CAD5107753.1"/>
    </source>
</evidence>
<dbReference type="GO" id="GO:0003677">
    <property type="term" value="F:DNA binding"/>
    <property type="evidence" value="ECO:0007669"/>
    <property type="project" value="InterPro"/>
</dbReference>
<evidence type="ECO:0000256" key="1">
    <source>
        <dbReference type="SAM" id="MobiDB-lite"/>
    </source>
</evidence>
<proteinExistence type="predicted"/>
<comment type="caution">
    <text evidence="3">The sequence shown here is derived from an EMBL/GenBank/DDBJ whole genome shotgun (WGS) entry which is preliminary data.</text>
</comment>
<keyword evidence="4" id="KW-1185">Reference proteome</keyword>
<dbReference type="Pfam" id="PF01381">
    <property type="entry name" value="HTH_3"/>
    <property type="match status" value="1"/>
</dbReference>
<protein>
    <recommendedName>
        <fullName evidence="2">HTH cro/C1-type domain-containing protein</fullName>
    </recommendedName>
</protein>
<dbReference type="SUPFAM" id="SSF47413">
    <property type="entry name" value="lambda repressor-like DNA-binding domains"/>
    <property type="match status" value="1"/>
</dbReference>
<reference evidence="3 4" key="1">
    <citation type="submission" date="2020-08" db="EMBL/GenBank/DDBJ databases">
        <authorList>
            <person name="Criscuolo A."/>
        </authorList>
    </citation>
    <scope>NUCLEOTIDE SEQUENCE [LARGE SCALE GENOMIC DNA]</scope>
    <source>
        <strain evidence="3">CIP111764</strain>
    </source>
</reference>
<dbReference type="CDD" id="cd00093">
    <property type="entry name" value="HTH_XRE"/>
    <property type="match status" value="1"/>
</dbReference>
<organism evidence="3 4">
    <name type="scientific">Zestomonas carbonaria</name>
    <dbReference type="NCBI Taxonomy" id="2762745"/>
    <lineage>
        <taxon>Bacteria</taxon>
        <taxon>Pseudomonadati</taxon>
        <taxon>Pseudomonadota</taxon>
        <taxon>Gammaproteobacteria</taxon>
        <taxon>Pseudomonadales</taxon>
        <taxon>Pseudomonadaceae</taxon>
        <taxon>Zestomonas</taxon>
    </lineage>
</organism>
<feature type="domain" description="HTH cro/C1-type" evidence="2">
    <location>
        <begin position="54"/>
        <end position="89"/>
    </location>
</feature>
<dbReference type="InterPro" id="IPR010982">
    <property type="entry name" value="Lambda_DNA-bd_dom_sf"/>
</dbReference>
<sequence length="193" mass="20787">MNVQVIMRDGEAGYAVLAWADYQALLRAAGREVPAAPGAEPVGNGRPILARLGELREGKGFTQEQLARAVGISPHYLAMIEKGERQPDAAIGSVAVSARPRRSLFLREARRETRSLVVPNEPSSNDASRKNRPVPSGCAANGAMRRCGTWQGGYHSLRPAPNLAPFGAATRFATKRQQTLARNLGVDGWGDEM</sequence>
<evidence type="ECO:0000259" key="2">
    <source>
        <dbReference type="PROSITE" id="PS50943"/>
    </source>
</evidence>
<dbReference type="AlphaFoldDB" id="A0A7U7EMH7"/>
<dbReference type="Proteomes" id="UP000583387">
    <property type="component" value="Unassembled WGS sequence"/>
</dbReference>
<accession>A0A7U7EMH7</accession>
<dbReference type="InterPro" id="IPR001387">
    <property type="entry name" value="Cro/C1-type_HTH"/>
</dbReference>
<name>A0A7U7EMH7_9GAMM</name>
<dbReference type="PROSITE" id="PS50943">
    <property type="entry name" value="HTH_CROC1"/>
    <property type="match status" value="1"/>
</dbReference>
<dbReference type="EMBL" id="CAJFCI010000040">
    <property type="protein sequence ID" value="CAD5107753.1"/>
    <property type="molecule type" value="Genomic_DNA"/>
</dbReference>